<keyword evidence="1 4" id="KW-0547">Nucleotide-binding</keyword>
<evidence type="ECO:0000256" key="4">
    <source>
        <dbReference type="HAMAP-Rule" id="MF_00636"/>
    </source>
</evidence>
<sequence length="322" mass="35630">MTRPGRILLVTGMSGAGKSTVLKSLEDIGWETVDNLPLRLLGLLLGTTPPEGASDSRPLALGIDSRTRGFDADAIVERIKVMREAGDDIGTLFLDCSGSELERRYAETRRRHPQALDRPASDGIARERELLSPLRRWADHVIDTTANTSNDLRLEIRARFDEDRESASTLTIMSFGFARGVPRNADLMFDMRFLRNPHWDSGLRPLSGLDAAVADYVAEDPAYEEAVSRIEELLLFLLPRYQADGKAYVTIAFGCTGGRHRSVHVAERVAARLRNAAFSPTVLHRDLRSRPDDSTEGKHRTGEEMTLKTSEGTIGSRSEIGS</sequence>
<evidence type="ECO:0000256" key="5">
    <source>
        <dbReference type="SAM" id="MobiDB-lite"/>
    </source>
</evidence>
<dbReference type="Pfam" id="PF03668">
    <property type="entry name" value="RapZ-like_N"/>
    <property type="match status" value="1"/>
</dbReference>
<feature type="binding site" evidence="4">
    <location>
        <begin position="64"/>
        <end position="67"/>
    </location>
    <ligand>
        <name>GTP</name>
        <dbReference type="ChEBI" id="CHEBI:37565"/>
    </ligand>
</feature>
<dbReference type="NCBIfam" id="NF003828">
    <property type="entry name" value="PRK05416.1"/>
    <property type="match status" value="1"/>
</dbReference>
<feature type="compositionally biased region" description="Polar residues" evidence="5">
    <location>
        <begin position="307"/>
        <end position="322"/>
    </location>
</feature>
<feature type="domain" description="RapZ C-terminal" evidence="7">
    <location>
        <begin position="169"/>
        <end position="287"/>
    </location>
</feature>
<reference evidence="8" key="1">
    <citation type="submission" date="2018-09" db="EMBL/GenBank/DDBJ databases">
        <title>Sphingomonas peninsula sp. nov., isolated from fildes peninsula, Antarctic soil.</title>
        <authorList>
            <person name="Yingchao G."/>
        </authorList>
    </citation>
    <scope>NUCLEOTIDE SEQUENCE [LARGE SCALE GENOMIC DNA]</scope>
    <source>
        <strain evidence="8">YZ-8</strain>
    </source>
</reference>
<feature type="binding site" evidence="4">
    <location>
        <begin position="12"/>
        <end position="19"/>
    </location>
    <ligand>
        <name>ATP</name>
        <dbReference type="ChEBI" id="CHEBI:30616"/>
    </ligand>
</feature>
<keyword evidence="9" id="KW-1185">Reference proteome</keyword>
<organism evidence="8 9">
    <name type="scientific">Sphingomonas paeninsulae</name>
    <dbReference type="NCBI Taxonomy" id="2319844"/>
    <lineage>
        <taxon>Bacteria</taxon>
        <taxon>Pseudomonadati</taxon>
        <taxon>Pseudomonadota</taxon>
        <taxon>Alphaproteobacteria</taxon>
        <taxon>Sphingomonadales</taxon>
        <taxon>Sphingomonadaceae</taxon>
        <taxon>Sphingomonas</taxon>
    </lineage>
</organism>
<dbReference type="InterPro" id="IPR005337">
    <property type="entry name" value="RapZ-like"/>
</dbReference>
<dbReference type="SUPFAM" id="SSF52540">
    <property type="entry name" value="P-loop containing nucleoside triphosphate hydrolases"/>
    <property type="match status" value="1"/>
</dbReference>
<dbReference type="GO" id="GO:0005525">
    <property type="term" value="F:GTP binding"/>
    <property type="evidence" value="ECO:0007669"/>
    <property type="project" value="UniProtKB-UniRule"/>
</dbReference>
<keyword evidence="3 4" id="KW-0342">GTP-binding</keyword>
<evidence type="ECO:0000259" key="6">
    <source>
        <dbReference type="Pfam" id="PF03668"/>
    </source>
</evidence>
<dbReference type="PANTHER" id="PTHR30448:SF0">
    <property type="entry name" value="RNASE ADAPTER PROTEIN RAPZ"/>
    <property type="match status" value="1"/>
</dbReference>
<evidence type="ECO:0000256" key="1">
    <source>
        <dbReference type="ARBA" id="ARBA00022741"/>
    </source>
</evidence>
<feature type="region of interest" description="Disordered" evidence="5">
    <location>
        <begin position="284"/>
        <end position="322"/>
    </location>
</feature>
<evidence type="ECO:0000256" key="3">
    <source>
        <dbReference type="ARBA" id="ARBA00023134"/>
    </source>
</evidence>
<dbReference type="OrthoDB" id="9784461at2"/>
<dbReference type="RefSeq" id="WP_121154913.1">
    <property type="nucleotide sequence ID" value="NZ_CP032829.1"/>
</dbReference>
<feature type="compositionally biased region" description="Basic and acidic residues" evidence="5">
    <location>
        <begin position="284"/>
        <end position="306"/>
    </location>
</feature>
<accession>A0A494TNS5</accession>
<dbReference type="Proteomes" id="UP000276254">
    <property type="component" value="Chromosome"/>
</dbReference>
<name>A0A494TNS5_SPHPE</name>
<dbReference type="AlphaFoldDB" id="A0A494TNS5"/>
<dbReference type="Pfam" id="PF22740">
    <property type="entry name" value="PapZ_C"/>
    <property type="match status" value="1"/>
</dbReference>
<evidence type="ECO:0000256" key="2">
    <source>
        <dbReference type="ARBA" id="ARBA00022840"/>
    </source>
</evidence>
<gene>
    <name evidence="8" type="primary">rapZ</name>
    <name evidence="8" type="ORF">D3Y57_18285</name>
</gene>
<dbReference type="InterPro" id="IPR053931">
    <property type="entry name" value="RapZ_C"/>
</dbReference>
<dbReference type="InterPro" id="IPR027417">
    <property type="entry name" value="P-loop_NTPase"/>
</dbReference>
<dbReference type="EMBL" id="CP032829">
    <property type="protein sequence ID" value="AYJ87511.1"/>
    <property type="molecule type" value="Genomic_DNA"/>
</dbReference>
<dbReference type="HAMAP" id="MF_00636">
    <property type="entry name" value="RapZ_like"/>
    <property type="match status" value="1"/>
</dbReference>
<protein>
    <submittedName>
        <fullName evidence="8">RNase adapter RapZ</fullName>
    </submittedName>
</protein>
<dbReference type="PANTHER" id="PTHR30448">
    <property type="entry name" value="RNASE ADAPTER PROTEIN RAPZ"/>
    <property type="match status" value="1"/>
</dbReference>
<evidence type="ECO:0000313" key="8">
    <source>
        <dbReference type="EMBL" id="AYJ87511.1"/>
    </source>
</evidence>
<dbReference type="PIRSF" id="PIRSF005052">
    <property type="entry name" value="P-loopkin"/>
    <property type="match status" value="1"/>
</dbReference>
<feature type="domain" description="RapZ-like N-terminal" evidence="6">
    <location>
        <begin position="7"/>
        <end position="163"/>
    </location>
</feature>
<dbReference type="KEGG" id="spha:D3Y57_18285"/>
<dbReference type="GO" id="GO:0005524">
    <property type="term" value="F:ATP binding"/>
    <property type="evidence" value="ECO:0007669"/>
    <property type="project" value="UniProtKB-UniRule"/>
</dbReference>
<proteinExistence type="inferred from homology"/>
<dbReference type="InterPro" id="IPR053930">
    <property type="entry name" value="RapZ-like_N"/>
</dbReference>
<evidence type="ECO:0000259" key="7">
    <source>
        <dbReference type="Pfam" id="PF22740"/>
    </source>
</evidence>
<evidence type="ECO:0000313" key="9">
    <source>
        <dbReference type="Proteomes" id="UP000276254"/>
    </source>
</evidence>
<keyword evidence="2 4" id="KW-0067">ATP-binding</keyword>